<organism evidence="3 4">
    <name type="scientific">Seongchinamella sediminis</name>
    <dbReference type="NCBI Taxonomy" id="2283635"/>
    <lineage>
        <taxon>Bacteria</taxon>
        <taxon>Pseudomonadati</taxon>
        <taxon>Pseudomonadota</taxon>
        <taxon>Gammaproteobacteria</taxon>
        <taxon>Cellvibrionales</taxon>
        <taxon>Halieaceae</taxon>
        <taxon>Seongchinamella</taxon>
    </lineage>
</organism>
<reference evidence="3 4" key="1">
    <citation type="submission" date="2018-07" db="EMBL/GenBank/DDBJ databases">
        <title>Halioglobus sp. genome submission.</title>
        <authorList>
            <person name="Ye M.-Q."/>
            <person name="Du Z.-J."/>
        </authorList>
    </citation>
    <scope>NUCLEOTIDE SEQUENCE [LARGE SCALE GENOMIC DNA]</scope>
    <source>
        <strain evidence="3 4">U0301</strain>
    </source>
</reference>
<comment type="caution">
    <text evidence="3">The sequence shown here is derived from an EMBL/GenBank/DDBJ whole genome shotgun (WGS) entry which is preliminary data.</text>
</comment>
<dbReference type="Proteomes" id="UP000265509">
    <property type="component" value="Unassembled WGS sequence"/>
</dbReference>
<feature type="region of interest" description="Disordered" evidence="1">
    <location>
        <begin position="55"/>
        <end position="82"/>
    </location>
</feature>
<evidence type="ECO:0000313" key="3">
    <source>
        <dbReference type="EMBL" id="RLQ21429.1"/>
    </source>
</evidence>
<gene>
    <name evidence="3" type="ORF">DWB85_12985</name>
</gene>
<evidence type="ECO:0000259" key="2">
    <source>
        <dbReference type="Pfam" id="PF13511"/>
    </source>
</evidence>
<keyword evidence="4" id="KW-1185">Reference proteome</keyword>
<evidence type="ECO:0000313" key="4">
    <source>
        <dbReference type="Proteomes" id="UP000265509"/>
    </source>
</evidence>
<protein>
    <submittedName>
        <fullName evidence="3">DUF4124 domain-containing protein</fullName>
    </submittedName>
</protein>
<dbReference type="EMBL" id="QRAN01000013">
    <property type="protein sequence ID" value="RLQ21429.1"/>
    <property type="molecule type" value="Genomic_DNA"/>
</dbReference>
<evidence type="ECO:0000256" key="1">
    <source>
        <dbReference type="SAM" id="MobiDB-lite"/>
    </source>
</evidence>
<dbReference type="AlphaFoldDB" id="A0A3L7DXT9"/>
<proteinExistence type="predicted"/>
<accession>A0A3L7DXT9</accession>
<dbReference type="Pfam" id="PF13511">
    <property type="entry name" value="DUF4124"/>
    <property type="match status" value="1"/>
</dbReference>
<sequence length="138" mass="15490">MVAGLLVASMNVVADATLYRWKDSEGNIVMSDRPPPTGTEYEAIATDSSVVRRVEGEPAPEPVVAKPRPKPAPPPETSKTVYEENPEYCENARKNLELIDRAPRIRMADENGEMRYITDDERAAQRETNLTIIERYCP</sequence>
<feature type="domain" description="DUF4124" evidence="2">
    <location>
        <begin position="5"/>
        <end position="51"/>
    </location>
</feature>
<name>A0A3L7DXT9_9GAMM</name>
<dbReference type="InterPro" id="IPR025392">
    <property type="entry name" value="DUF4124"/>
</dbReference>